<organism evidence="4 5">
    <name type="scientific">Apatococcus fuscideae</name>
    <dbReference type="NCBI Taxonomy" id="2026836"/>
    <lineage>
        <taxon>Eukaryota</taxon>
        <taxon>Viridiplantae</taxon>
        <taxon>Chlorophyta</taxon>
        <taxon>core chlorophytes</taxon>
        <taxon>Trebouxiophyceae</taxon>
        <taxon>Chlorellales</taxon>
        <taxon>Chlorellaceae</taxon>
        <taxon>Apatococcus</taxon>
    </lineage>
</organism>
<dbReference type="Gene3D" id="3.40.50.300">
    <property type="entry name" value="P-loop containing nucleotide triphosphate hydrolases"/>
    <property type="match status" value="1"/>
</dbReference>
<dbReference type="InterPro" id="IPR001650">
    <property type="entry name" value="Helicase_C-like"/>
</dbReference>
<dbReference type="Pfam" id="PF00271">
    <property type="entry name" value="Helicase_C"/>
    <property type="match status" value="1"/>
</dbReference>
<dbReference type="EMBL" id="JALJOV010000837">
    <property type="protein sequence ID" value="KAK9860434.1"/>
    <property type="molecule type" value="Genomic_DNA"/>
</dbReference>
<reference evidence="4 5" key="1">
    <citation type="journal article" date="2024" name="Nat. Commun.">
        <title>Phylogenomics reveals the evolutionary origins of lichenization in chlorophyte algae.</title>
        <authorList>
            <person name="Puginier C."/>
            <person name="Libourel C."/>
            <person name="Otte J."/>
            <person name="Skaloud P."/>
            <person name="Haon M."/>
            <person name="Grisel S."/>
            <person name="Petersen M."/>
            <person name="Berrin J.G."/>
            <person name="Delaux P.M."/>
            <person name="Dal Grande F."/>
            <person name="Keller J."/>
        </authorList>
    </citation>
    <scope>NUCLEOTIDE SEQUENCE [LARGE SCALE GENOMIC DNA]</scope>
    <source>
        <strain evidence="4 5">SAG 2523</strain>
    </source>
</reference>
<evidence type="ECO:0000256" key="1">
    <source>
        <dbReference type="ARBA" id="ARBA00022801"/>
    </source>
</evidence>
<dbReference type="Pfam" id="PF00176">
    <property type="entry name" value="SNF2-rel_dom"/>
    <property type="match status" value="1"/>
</dbReference>
<name>A0AAW1SX96_9CHLO</name>
<evidence type="ECO:0000313" key="4">
    <source>
        <dbReference type="EMBL" id="KAK9860434.1"/>
    </source>
</evidence>
<dbReference type="Proteomes" id="UP001485043">
    <property type="component" value="Unassembled WGS sequence"/>
</dbReference>
<gene>
    <name evidence="4" type="ORF">WJX84_003222</name>
</gene>
<dbReference type="PANTHER" id="PTHR45865">
    <property type="entry name" value="E3 UBIQUITIN-PROTEIN LIGASE SHPRH FAMILY MEMBER"/>
    <property type="match status" value="1"/>
</dbReference>
<dbReference type="InterPro" id="IPR038718">
    <property type="entry name" value="SNF2-like_sf"/>
</dbReference>
<accession>A0AAW1SX96</accession>
<dbReference type="InterPro" id="IPR000330">
    <property type="entry name" value="SNF2_N"/>
</dbReference>
<dbReference type="PROSITE" id="PS51194">
    <property type="entry name" value="HELICASE_CTER"/>
    <property type="match status" value="1"/>
</dbReference>
<evidence type="ECO:0000256" key="2">
    <source>
        <dbReference type="SAM" id="MobiDB-lite"/>
    </source>
</evidence>
<sequence length="1170" mass="128947">MSSAREELDLFNFIYSLVLPDEWVTEQPEPAGLQPTLHAFQRRVLAWMAQREGVLQPNQINHPMLMTRASEVPQRPAGAVPAIHQLHPFWRAHPQEDGTNIYLNPFTGERSLVMPEALRLPSGGILADEVGLGKTVDVIALMLLHPPPSPSAALSGQEAAHAELGLDAADAGAVAARTQDTAANTLIVCPGGILQQWQTEIERHAPGLKLEVYGGLRWHRCLAADMDAKDKKSKRKKQVRDLWEEQRLAGQSTEVDDEDVKESQRLTLALGKANVVLTTYQVLRTEIHYGGNPERISSLRHVKRYLPPASPLLGLSWWRAVMDEAQDVGEGHSAVGQFAARLDAKHRWAVTGTPIGPHGLADIAGLLKTIAHPLGPHLPGLGTDDGQQTVASLLQPIMWRNTKLSVQSEGAGFQPKHQHLVQLQFDSPEWTFYEDAISEVRALVKDVETVEEVLAGFAATEPPKDPVQASEREQMQKKLKGQAADFNAKGRAMLRQLRLGCLHPQLTRRWRERSHELQLNAGTVSMAEVMQRMADKAGPSGGIASASVLSATRKRKAADEAQSPCSRKKGKQKSAEISAENQQALLQQALENLEKSMRVGEKGVDALSKEYDSLPNIQLPPASLRAWRLTQVDTRRQLADVYERLDKPDEAQAMRVHLEESVNDVRAAADAKLEAAQHSRERIVDRLGKAKSQNLTSWQTAVTQGWPPDLEGDAEIWQQALDSQVASAKTHEEEHRKHVMMMDGTLQLQLLGEEVTAALNAEEQGLLAARNGLEGLAGLLLQHETLACLRSFLAAFHGLPRAGRVTSGPYAGAGNGLQSIVVDPAKAGKQVDPAVACFWRAMCHTETPEAVARDASQLTVNAISYELVERLASRMLRVQEKHREKLRQQAAQYRQAAGHRLSSHASRNASLSALCSIRARVEIVRCLKELHKSELRIEMCTDDVRSVTEDLMTGNKSNARPSRLHTDPELAKVNLKGTWPTKFDALLRKILHMRALHPDEKHLVFSYYDDALKLMKGALQANSLSHVEFMGGVKAASKSTERLAKEDIAVILVAYHAGGKGLTLVQANHVHLLEPSPDPAVLIQAVGRVDRLGQTRPVHVHRYIMTGTIEEAIMEMQERRAPLFEETAPTNPRQTGLRPPQHEELGQTELRKLLMIAARPTTGPGATGQD</sequence>
<evidence type="ECO:0000259" key="3">
    <source>
        <dbReference type="PROSITE" id="PS51194"/>
    </source>
</evidence>
<dbReference type="CDD" id="cd18793">
    <property type="entry name" value="SF2_C_SNF"/>
    <property type="match status" value="1"/>
</dbReference>
<protein>
    <recommendedName>
        <fullName evidence="3">Helicase C-terminal domain-containing protein</fullName>
    </recommendedName>
</protein>
<dbReference type="InterPro" id="IPR052583">
    <property type="entry name" value="ATP-helicase/E3_Ub-Ligase"/>
</dbReference>
<dbReference type="SMART" id="SM00487">
    <property type="entry name" value="DEXDc"/>
    <property type="match status" value="1"/>
</dbReference>
<dbReference type="PANTHER" id="PTHR45865:SF1">
    <property type="entry name" value="E3 UBIQUITIN-PROTEIN LIGASE SHPRH"/>
    <property type="match status" value="1"/>
</dbReference>
<comment type="caution">
    <text evidence="4">The sequence shown here is derived from an EMBL/GenBank/DDBJ whole genome shotgun (WGS) entry which is preliminary data.</text>
</comment>
<evidence type="ECO:0000313" key="5">
    <source>
        <dbReference type="Proteomes" id="UP001485043"/>
    </source>
</evidence>
<dbReference type="InterPro" id="IPR049730">
    <property type="entry name" value="SNF2/RAD54-like_C"/>
</dbReference>
<dbReference type="InterPro" id="IPR027417">
    <property type="entry name" value="P-loop_NTPase"/>
</dbReference>
<keyword evidence="1" id="KW-0378">Hydrolase</keyword>
<proteinExistence type="predicted"/>
<keyword evidence="5" id="KW-1185">Reference proteome</keyword>
<dbReference type="SMART" id="SM00490">
    <property type="entry name" value="HELICc"/>
    <property type="match status" value="1"/>
</dbReference>
<dbReference type="AlphaFoldDB" id="A0AAW1SX96"/>
<feature type="region of interest" description="Disordered" evidence="2">
    <location>
        <begin position="554"/>
        <end position="578"/>
    </location>
</feature>
<dbReference type="Gene3D" id="3.40.50.10810">
    <property type="entry name" value="Tandem AAA-ATPase domain"/>
    <property type="match status" value="1"/>
</dbReference>
<dbReference type="GO" id="GO:0005524">
    <property type="term" value="F:ATP binding"/>
    <property type="evidence" value="ECO:0007669"/>
    <property type="project" value="InterPro"/>
</dbReference>
<feature type="domain" description="Helicase C-terminal" evidence="3">
    <location>
        <begin position="982"/>
        <end position="1136"/>
    </location>
</feature>
<dbReference type="SUPFAM" id="SSF52540">
    <property type="entry name" value="P-loop containing nucleoside triphosphate hydrolases"/>
    <property type="match status" value="2"/>
</dbReference>
<dbReference type="GO" id="GO:0016787">
    <property type="term" value="F:hydrolase activity"/>
    <property type="evidence" value="ECO:0007669"/>
    <property type="project" value="UniProtKB-KW"/>
</dbReference>
<dbReference type="InterPro" id="IPR014001">
    <property type="entry name" value="Helicase_ATP-bd"/>
</dbReference>